<evidence type="ECO:0000313" key="2">
    <source>
        <dbReference type="EMBL" id="PVI05679.1"/>
    </source>
</evidence>
<dbReference type="OrthoDB" id="5372011at2759"/>
<accession>A0A2V1E6F7</accession>
<sequence length="168" mass="18223">MPPPPTPTQQPANQAYFNTILNPNPNTNQQHTPAPASASPSSASPSDGANTNVPTSTTTQTPTRTRTPGSSTKNHTPNPFTTTAAAREKEKRMRSAQARNKNYYDESNEGAARRGRGARSSRGMADTAGREPPSPESFEARNRREWAGTVLTSTELLVWYAGVRNEVR</sequence>
<protein>
    <submittedName>
        <fullName evidence="2">Uncharacterized protein</fullName>
    </submittedName>
</protein>
<keyword evidence="3" id="KW-1185">Reference proteome</keyword>
<feature type="compositionally biased region" description="Low complexity" evidence="1">
    <location>
        <begin position="54"/>
        <end position="72"/>
    </location>
</feature>
<name>A0A2V1E6F7_9PLEO</name>
<dbReference type="AlphaFoldDB" id="A0A2V1E6F7"/>
<evidence type="ECO:0000313" key="3">
    <source>
        <dbReference type="Proteomes" id="UP000244855"/>
    </source>
</evidence>
<reference evidence="2 3" key="1">
    <citation type="journal article" date="2018" name="Sci. Rep.">
        <title>Comparative genomics provides insights into the lifestyle and reveals functional heterogeneity of dark septate endophytic fungi.</title>
        <authorList>
            <person name="Knapp D.G."/>
            <person name="Nemeth J.B."/>
            <person name="Barry K."/>
            <person name="Hainaut M."/>
            <person name="Henrissat B."/>
            <person name="Johnson J."/>
            <person name="Kuo A."/>
            <person name="Lim J.H.P."/>
            <person name="Lipzen A."/>
            <person name="Nolan M."/>
            <person name="Ohm R.A."/>
            <person name="Tamas L."/>
            <person name="Grigoriev I.V."/>
            <person name="Spatafora J.W."/>
            <person name="Nagy L.G."/>
            <person name="Kovacs G.M."/>
        </authorList>
    </citation>
    <scope>NUCLEOTIDE SEQUENCE [LARGE SCALE GENOMIC DNA]</scope>
    <source>
        <strain evidence="2 3">DSE2036</strain>
    </source>
</reference>
<dbReference type="EMBL" id="KZ805312">
    <property type="protein sequence ID" value="PVI05679.1"/>
    <property type="molecule type" value="Genomic_DNA"/>
</dbReference>
<evidence type="ECO:0000256" key="1">
    <source>
        <dbReference type="SAM" id="MobiDB-lite"/>
    </source>
</evidence>
<organism evidence="2 3">
    <name type="scientific">Periconia macrospinosa</name>
    <dbReference type="NCBI Taxonomy" id="97972"/>
    <lineage>
        <taxon>Eukaryota</taxon>
        <taxon>Fungi</taxon>
        <taxon>Dikarya</taxon>
        <taxon>Ascomycota</taxon>
        <taxon>Pezizomycotina</taxon>
        <taxon>Dothideomycetes</taxon>
        <taxon>Pleosporomycetidae</taxon>
        <taxon>Pleosporales</taxon>
        <taxon>Massarineae</taxon>
        <taxon>Periconiaceae</taxon>
        <taxon>Periconia</taxon>
    </lineage>
</organism>
<feature type="compositionally biased region" description="Low complexity" evidence="1">
    <location>
        <begin position="22"/>
        <end position="46"/>
    </location>
</feature>
<gene>
    <name evidence="2" type="ORF">DM02DRAFT_610394</name>
</gene>
<feature type="compositionally biased region" description="Polar residues" evidence="1">
    <location>
        <begin position="12"/>
        <end position="21"/>
    </location>
</feature>
<dbReference type="Proteomes" id="UP000244855">
    <property type="component" value="Unassembled WGS sequence"/>
</dbReference>
<proteinExistence type="predicted"/>
<feature type="compositionally biased region" description="Polar residues" evidence="1">
    <location>
        <begin position="73"/>
        <end position="84"/>
    </location>
</feature>
<feature type="region of interest" description="Disordered" evidence="1">
    <location>
        <begin position="1"/>
        <end position="144"/>
    </location>
</feature>